<evidence type="ECO:0000313" key="1">
    <source>
        <dbReference type="EMBL" id="QCD98604.1"/>
    </source>
</evidence>
<dbReference type="AlphaFoldDB" id="A0A4D6MFN3"/>
<sequence length="111" mass="12702">MERTMENRSESPRNWKGSPLTILFTIIKQISRDFLKNTSFPLSPFKASNTLISTCSLDALNFTYGMRTRDAFSFPHQFGMVANCDLGDAAYPCFWLVEPLKHLMSEILTQD</sequence>
<gene>
    <name evidence="1" type="ORF">DEO72_LG6g3326</name>
</gene>
<dbReference type="EMBL" id="CP039350">
    <property type="protein sequence ID" value="QCD98604.1"/>
    <property type="molecule type" value="Genomic_DNA"/>
</dbReference>
<proteinExistence type="predicted"/>
<reference evidence="1 2" key="1">
    <citation type="submission" date="2019-04" db="EMBL/GenBank/DDBJ databases">
        <title>An improved genome assembly and genetic linkage map for asparagus bean, Vigna unguiculata ssp. sesquipedialis.</title>
        <authorList>
            <person name="Xia Q."/>
            <person name="Zhang R."/>
            <person name="Dong Y."/>
        </authorList>
    </citation>
    <scope>NUCLEOTIDE SEQUENCE [LARGE SCALE GENOMIC DNA]</scope>
    <source>
        <tissue evidence="1">Leaf</tissue>
    </source>
</reference>
<name>A0A4D6MFN3_VIGUN</name>
<organism evidence="1 2">
    <name type="scientific">Vigna unguiculata</name>
    <name type="common">Cowpea</name>
    <dbReference type="NCBI Taxonomy" id="3917"/>
    <lineage>
        <taxon>Eukaryota</taxon>
        <taxon>Viridiplantae</taxon>
        <taxon>Streptophyta</taxon>
        <taxon>Embryophyta</taxon>
        <taxon>Tracheophyta</taxon>
        <taxon>Spermatophyta</taxon>
        <taxon>Magnoliopsida</taxon>
        <taxon>eudicotyledons</taxon>
        <taxon>Gunneridae</taxon>
        <taxon>Pentapetalae</taxon>
        <taxon>rosids</taxon>
        <taxon>fabids</taxon>
        <taxon>Fabales</taxon>
        <taxon>Fabaceae</taxon>
        <taxon>Papilionoideae</taxon>
        <taxon>50 kb inversion clade</taxon>
        <taxon>NPAAA clade</taxon>
        <taxon>indigoferoid/millettioid clade</taxon>
        <taxon>Phaseoleae</taxon>
        <taxon>Vigna</taxon>
    </lineage>
</organism>
<keyword evidence="2" id="KW-1185">Reference proteome</keyword>
<protein>
    <submittedName>
        <fullName evidence="1">Uncharacterized protein</fullName>
    </submittedName>
</protein>
<accession>A0A4D6MFN3</accession>
<evidence type="ECO:0000313" key="2">
    <source>
        <dbReference type="Proteomes" id="UP000501690"/>
    </source>
</evidence>
<dbReference type="Proteomes" id="UP000501690">
    <property type="component" value="Linkage Group LG6"/>
</dbReference>